<name>A0A8D4UWH9_9FIRM</name>
<proteinExistence type="predicted"/>
<keyword evidence="2" id="KW-1185">Reference proteome</keyword>
<evidence type="ECO:0000313" key="1">
    <source>
        <dbReference type="EMBL" id="BBK26234.1"/>
    </source>
</evidence>
<gene>
    <name evidence="1" type="ORF">Dia5BBH33_21690</name>
</gene>
<dbReference type="Proteomes" id="UP000320585">
    <property type="component" value="Chromosome"/>
</dbReference>
<dbReference type="EMBL" id="AP019697">
    <property type="protein sequence ID" value="BBK26234.1"/>
    <property type="molecule type" value="Genomic_DNA"/>
</dbReference>
<accession>A0A8D4UWH9</accession>
<organism evidence="1 2">
    <name type="scientific">Dialister hominis</name>
    <dbReference type="NCBI Taxonomy" id="2582419"/>
    <lineage>
        <taxon>Bacteria</taxon>
        <taxon>Bacillati</taxon>
        <taxon>Bacillota</taxon>
        <taxon>Negativicutes</taxon>
        <taxon>Veillonellales</taxon>
        <taxon>Veillonellaceae</taxon>
        <taxon>Dialister</taxon>
    </lineage>
</organism>
<dbReference type="AlphaFoldDB" id="A0A8D4UWH9"/>
<sequence>MNLRIEYDSYKIKDDITIEEIRLAIQYIQIKRETGKVSKDTCYKEEIYYGKRIK</sequence>
<dbReference type="KEGG" id="dho:Dia5BBH33_21690"/>
<protein>
    <submittedName>
        <fullName evidence="1">Uncharacterized protein</fullName>
    </submittedName>
</protein>
<reference evidence="2" key="1">
    <citation type="submission" date="2019-05" db="EMBL/GenBank/DDBJ databases">
        <title>Complete genome sequencing of Dialister sp. strain 5BBH33.</title>
        <authorList>
            <person name="Sakamoto M."/>
            <person name="Murakami T."/>
            <person name="Mori H."/>
        </authorList>
    </citation>
    <scope>NUCLEOTIDE SEQUENCE [LARGE SCALE GENOMIC DNA]</scope>
    <source>
        <strain evidence="2">5BBH33</strain>
    </source>
</reference>
<evidence type="ECO:0000313" key="2">
    <source>
        <dbReference type="Proteomes" id="UP000320585"/>
    </source>
</evidence>